<gene>
    <name evidence="6" type="ORF">BDV98DRAFT_564646</name>
</gene>
<dbReference type="GO" id="GO:0004197">
    <property type="term" value="F:cysteine-type endopeptidase activity"/>
    <property type="evidence" value="ECO:0007669"/>
    <property type="project" value="InterPro"/>
</dbReference>
<sequence length="424" mass="47661">MRHFRSRKEAIAMPLPATDSPSNDVLVIQTMPNQHRGDKLKKHRHTSLEQTYTVNPHQVAPIPTESTGLHQDRRVVSREQPGTPQQTTSHSSHWPSRHAVANASRPDQSSRPAAVATALTLHQVSSRPEKSRREQQALDRGFKEDGQKLLSLFNVDFEYSKCTGRRKALCIGINYLRSSKSERLNGCINDALNLRNKLIQRFRYKPEDIIVLRDDSDHPRLLPTRRNMIDAMKWLVKNAHPHDSLVFHYSGHGAQVPDLDGDELDSQDEVIFPMDHEKYGVLVDDELHDIMVSPLPKGCRLTAIFDSCHSGSVLDVPFIYSSHGRLKQSLTHPSAIAKKSSSADVISWAGCQDGQTSADTFTAGKSALAVGAMSHAFIKTLEENPKLTYLDLLNSLRRKLYSKYSQRPQLTSSHPIDTSLEFIM</sequence>
<proteinExistence type="inferred from homology"/>
<feature type="region of interest" description="Disordered" evidence="4">
    <location>
        <begin position="1"/>
        <end position="23"/>
    </location>
</feature>
<feature type="region of interest" description="Disordered" evidence="4">
    <location>
        <begin position="51"/>
        <end position="113"/>
    </location>
</feature>
<dbReference type="PANTHER" id="PTHR48104">
    <property type="entry name" value="METACASPASE-4"/>
    <property type="match status" value="1"/>
</dbReference>
<name>A0A5C3QS78_9AGAR</name>
<protein>
    <submittedName>
        <fullName evidence="6">Caspase domain-containing protein</fullName>
    </submittedName>
</protein>
<accession>A0A5C3QS78</accession>
<feature type="compositionally biased region" description="Polar residues" evidence="4">
    <location>
        <begin position="80"/>
        <end position="94"/>
    </location>
</feature>
<keyword evidence="7" id="KW-1185">Reference proteome</keyword>
<evidence type="ECO:0000259" key="5">
    <source>
        <dbReference type="Pfam" id="PF00656"/>
    </source>
</evidence>
<dbReference type="AlphaFoldDB" id="A0A5C3QS78"/>
<dbReference type="InterPro" id="IPR050452">
    <property type="entry name" value="Metacaspase"/>
</dbReference>
<dbReference type="GO" id="GO:0005737">
    <property type="term" value="C:cytoplasm"/>
    <property type="evidence" value="ECO:0007669"/>
    <property type="project" value="TreeGrafter"/>
</dbReference>
<keyword evidence="3" id="KW-0788">Thiol protease</keyword>
<organism evidence="6 7">
    <name type="scientific">Pterulicium gracile</name>
    <dbReference type="NCBI Taxonomy" id="1884261"/>
    <lineage>
        <taxon>Eukaryota</taxon>
        <taxon>Fungi</taxon>
        <taxon>Dikarya</taxon>
        <taxon>Basidiomycota</taxon>
        <taxon>Agaricomycotina</taxon>
        <taxon>Agaricomycetes</taxon>
        <taxon>Agaricomycetidae</taxon>
        <taxon>Agaricales</taxon>
        <taxon>Pleurotineae</taxon>
        <taxon>Pterulaceae</taxon>
        <taxon>Pterulicium</taxon>
    </lineage>
</organism>
<dbReference type="Pfam" id="PF00656">
    <property type="entry name" value="Peptidase_C14"/>
    <property type="match status" value="1"/>
</dbReference>
<evidence type="ECO:0000256" key="1">
    <source>
        <dbReference type="ARBA" id="ARBA00009005"/>
    </source>
</evidence>
<keyword evidence="3" id="KW-0378">Hydrolase</keyword>
<dbReference type="GO" id="GO:0006915">
    <property type="term" value="P:apoptotic process"/>
    <property type="evidence" value="ECO:0007669"/>
    <property type="project" value="UniProtKB-KW"/>
</dbReference>
<dbReference type="Gene3D" id="3.40.50.12660">
    <property type="match status" value="1"/>
</dbReference>
<dbReference type="Proteomes" id="UP000305067">
    <property type="component" value="Unassembled WGS sequence"/>
</dbReference>
<dbReference type="PANTHER" id="PTHR48104:SF30">
    <property type="entry name" value="METACASPASE-1"/>
    <property type="match status" value="1"/>
</dbReference>
<keyword evidence="2" id="KW-0053">Apoptosis</keyword>
<reference evidence="6 7" key="1">
    <citation type="journal article" date="2019" name="Nat. Ecol. Evol.">
        <title>Megaphylogeny resolves global patterns of mushroom evolution.</title>
        <authorList>
            <person name="Varga T."/>
            <person name="Krizsan K."/>
            <person name="Foldi C."/>
            <person name="Dima B."/>
            <person name="Sanchez-Garcia M."/>
            <person name="Sanchez-Ramirez S."/>
            <person name="Szollosi G.J."/>
            <person name="Szarkandi J.G."/>
            <person name="Papp V."/>
            <person name="Albert L."/>
            <person name="Andreopoulos W."/>
            <person name="Angelini C."/>
            <person name="Antonin V."/>
            <person name="Barry K.W."/>
            <person name="Bougher N.L."/>
            <person name="Buchanan P."/>
            <person name="Buyck B."/>
            <person name="Bense V."/>
            <person name="Catcheside P."/>
            <person name="Chovatia M."/>
            <person name="Cooper J."/>
            <person name="Damon W."/>
            <person name="Desjardin D."/>
            <person name="Finy P."/>
            <person name="Geml J."/>
            <person name="Haridas S."/>
            <person name="Hughes K."/>
            <person name="Justo A."/>
            <person name="Karasinski D."/>
            <person name="Kautmanova I."/>
            <person name="Kiss B."/>
            <person name="Kocsube S."/>
            <person name="Kotiranta H."/>
            <person name="LaButti K.M."/>
            <person name="Lechner B.E."/>
            <person name="Liimatainen K."/>
            <person name="Lipzen A."/>
            <person name="Lukacs Z."/>
            <person name="Mihaltcheva S."/>
            <person name="Morgado L.N."/>
            <person name="Niskanen T."/>
            <person name="Noordeloos M.E."/>
            <person name="Ohm R.A."/>
            <person name="Ortiz-Santana B."/>
            <person name="Ovrebo C."/>
            <person name="Racz N."/>
            <person name="Riley R."/>
            <person name="Savchenko A."/>
            <person name="Shiryaev A."/>
            <person name="Soop K."/>
            <person name="Spirin V."/>
            <person name="Szebenyi C."/>
            <person name="Tomsovsky M."/>
            <person name="Tulloss R.E."/>
            <person name="Uehling J."/>
            <person name="Grigoriev I.V."/>
            <person name="Vagvolgyi C."/>
            <person name="Papp T."/>
            <person name="Martin F.M."/>
            <person name="Miettinen O."/>
            <person name="Hibbett D.S."/>
            <person name="Nagy L.G."/>
        </authorList>
    </citation>
    <scope>NUCLEOTIDE SEQUENCE [LARGE SCALE GENOMIC DNA]</scope>
    <source>
        <strain evidence="6 7">CBS 309.79</strain>
    </source>
</reference>
<evidence type="ECO:0000256" key="4">
    <source>
        <dbReference type="SAM" id="MobiDB-lite"/>
    </source>
</evidence>
<evidence type="ECO:0000313" key="6">
    <source>
        <dbReference type="EMBL" id="TFL03690.1"/>
    </source>
</evidence>
<dbReference type="OrthoDB" id="3223806at2759"/>
<dbReference type="InterPro" id="IPR011600">
    <property type="entry name" value="Pept_C14_caspase"/>
</dbReference>
<evidence type="ECO:0000313" key="7">
    <source>
        <dbReference type="Proteomes" id="UP000305067"/>
    </source>
</evidence>
<evidence type="ECO:0000256" key="3">
    <source>
        <dbReference type="ARBA" id="ARBA00022807"/>
    </source>
</evidence>
<dbReference type="EMBL" id="ML178820">
    <property type="protein sequence ID" value="TFL03690.1"/>
    <property type="molecule type" value="Genomic_DNA"/>
</dbReference>
<comment type="similarity">
    <text evidence="1">Belongs to the peptidase C14B family.</text>
</comment>
<evidence type="ECO:0000256" key="2">
    <source>
        <dbReference type="ARBA" id="ARBA00022703"/>
    </source>
</evidence>
<dbReference type="GO" id="GO:0006508">
    <property type="term" value="P:proteolysis"/>
    <property type="evidence" value="ECO:0007669"/>
    <property type="project" value="InterPro"/>
</dbReference>
<dbReference type="SUPFAM" id="SSF52129">
    <property type="entry name" value="Caspase-like"/>
    <property type="match status" value="1"/>
</dbReference>
<feature type="domain" description="Peptidase C14 caspase" evidence="5">
    <location>
        <begin position="165"/>
        <end position="415"/>
    </location>
</feature>
<keyword evidence="3" id="KW-0645">Protease</keyword>
<dbReference type="InterPro" id="IPR029030">
    <property type="entry name" value="Caspase-like_dom_sf"/>
</dbReference>